<dbReference type="AlphaFoldDB" id="A0A4Z2I5C2"/>
<reference evidence="1 2" key="1">
    <citation type="submission" date="2019-03" db="EMBL/GenBank/DDBJ databases">
        <title>First draft genome of Liparis tanakae, snailfish: a comprehensive survey of snailfish specific genes.</title>
        <authorList>
            <person name="Kim W."/>
            <person name="Song I."/>
            <person name="Jeong J.-H."/>
            <person name="Kim D."/>
            <person name="Kim S."/>
            <person name="Ryu S."/>
            <person name="Song J.Y."/>
            <person name="Lee S.K."/>
        </authorList>
    </citation>
    <scope>NUCLEOTIDE SEQUENCE [LARGE SCALE GENOMIC DNA]</scope>
    <source>
        <tissue evidence="1">Muscle</tissue>
    </source>
</reference>
<evidence type="ECO:0000313" key="1">
    <source>
        <dbReference type="EMBL" id="TNN72655.1"/>
    </source>
</evidence>
<comment type="caution">
    <text evidence="1">The sequence shown here is derived from an EMBL/GenBank/DDBJ whole genome shotgun (WGS) entry which is preliminary data.</text>
</comment>
<proteinExistence type="predicted"/>
<name>A0A4Z2I5C2_9TELE</name>
<protein>
    <submittedName>
        <fullName evidence="1">Uncharacterized protein</fullName>
    </submittedName>
</protein>
<organism evidence="1 2">
    <name type="scientific">Liparis tanakae</name>
    <name type="common">Tanaka's snailfish</name>
    <dbReference type="NCBI Taxonomy" id="230148"/>
    <lineage>
        <taxon>Eukaryota</taxon>
        <taxon>Metazoa</taxon>
        <taxon>Chordata</taxon>
        <taxon>Craniata</taxon>
        <taxon>Vertebrata</taxon>
        <taxon>Euteleostomi</taxon>
        <taxon>Actinopterygii</taxon>
        <taxon>Neopterygii</taxon>
        <taxon>Teleostei</taxon>
        <taxon>Neoteleostei</taxon>
        <taxon>Acanthomorphata</taxon>
        <taxon>Eupercaria</taxon>
        <taxon>Perciformes</taxon>
        <taxon>Cottioidei</taxon>
        <taxon>Cottales</taxon>
        <taxon>Liparidae</taxon>
        <taxon>Liparis</taxon>
    </lineage>
</organism>
<accession>A0A4Z2I5C2</accession>
<keyword evidence="2" id="KW-1185">Reference proteome</keyword>
<dbReference type="EMBL" id="SRLO01000134">
    <property type="protein sequence ID" value="TNN72655.1"/>
    <property type="molecule type" value="Genomic_DNA"/>
</dbReference>
<dbReference type="Proteomes" id="UP000314294">
    <property type="component" value="Unassembled WGS sequence"/>
</dbReference>
<gene>
    <name evidence="1" type="ORF">EYF80_017104</name>
</gene>
<evidence type="ECO:0000313" key="2">
    <source>
        <dbReference type="Proteomes" id="UP000314294"/>
    </source>
</evidence>
<sequence length="76" mass="8330">MRAPRIHDPANDDAASATRDNWEGHCVRVKLEQNDYTTLKSVFVRACTCACSSHATRRAPDSLSAAVHATTHVQPI</sequence>